<gene>
    <name evidence="2" type="ORF">BN59_02118</name>
</gene>
<dbReference type="eggNOG" id="COG3218">
    <property type="taxonomic scope" value="Bacteria"/>
</dbReference>
<dbReference type="SUPFAM" id="SSF159594">
    <property type="entry name" value="XCC0632-like"/>
    <property type="match status" value="1"/>
</dbReference>
<dbReference type="Pfam" id="PF03886">
    <property type="entry name" value="ABC_trans_aux"/>
    <property type="match status" value="1"/>
</dbReference>
<proteinExistence type="predicted"/>
<keyword evidence="3" id="KW-1185">Reference proteome</keyword>
<dbReference type="AlphaFoldDB" id="A0A078KTN6"/>
<sequence>MNKLSILVLILTGFLLSACSPVKTSISNQYKLDSYSAKPLGGSSAKQSILITAPEAASGYQSTEMLYVKKAYELSSFANNAWVDQPANMLLPLLAQSLQRSGYFYAVTSSVNSEHTDYRLDTQLIELQQNFLKKPSQIDLVVKVVLTHMSDNRVIASRVISQHINCPTDTPYGGVIAANLATNRFTAEVSDFVVSHIKRDSN</sequence>
<evidence type="ECO:0000313" key="3">
    <source>
        <dbReference type="Proteomes" id="UP000044071"/>
    </source>
</evidence>
<dbReference type="InterPro" id="IPR005586">
    <property type="entry name" value="ABC_trans_aux"/>
</dbReference>
<feature type="domain" description="ABC-type transport auxiliary lipoprotein component" evidence="1">
    <location>
        <begin position="30"/>
        <end position="189"/>
    </location>
</feature>
<evidence type="ECO:0000259" key="1">
    <source>
        <dbReference type="Pfam" id="PF03886"/>
    </source>
</evidence>
<accession>A0A078KTN6</accession>
<dbReference type="STRING" id="1034943.BN59_02118"/>
<protein>
    <submittedName>
        <fullName evidence="2">ABC-type uncharacterized transport system, auxiliary component</fullName>
    </submittedName>
</protein>
<dbReference type="Proteomes" id="UP000044071">
    <property type="component" value="Unassembled WGS sequence"/>
</dbReference>
<dbReference type="OrthoDB" id="5624722at2"/>
<dbReference type="PROSITE" id="PS51257">
    <property type="entry name" value="PROKAR_LIPOPROTEIN"/>
    <property type="match status" value="1"/>
</dbReference>
<reference evidence="2 3" key="1">
    <citation type="submission" date="2014-06" db="EMBL/GenBank/DDBJ databases">
        <authorList>
            <person name="Urmite Genomes Urmite Genomes"/>
        </authorList>
    </citation>
    <scope>NUCLEOTIDE SEQUENCE [LARGE SCALE GENOMIC DNA]</scope>
</reference>
<dbReference type="EMBL" id="CCSB01000002">
    <property type="protein sequence ID" value="CDZ77825.1"/>
    <property type="molecule type" value="Genomic_DNA"/>
</dbReference>
<organism evidence="2 3">
    <name type="scientific">Legionella massiliensis</name>
    <dbReference type="NCBI Taxonomy" id="1034943"/>
    <lineage>
        <taxon>Bacteria</taxon>
        <taxon>Pseudomonadati</taxon>
        <taxon>Pseudomonadota</taxon>
        <taxon>Gammaproteobacteria</taxon>
        <taxon>Legionellales</taxon>
        <taxon>Legionellaceae</taxon>
        <taxon>Legionella</taxon>
    </lineage>
</organism>
<evidence type="ECO:0000313" key="2">
    <source>
        <dbReference type="EMBL" id="CDZ77825.1"/>
    </source>
</evidence>
<name>A0A078KTN6_9GAMM</name>
<dbReference type="Gene3D" id="3.40.50.10610">
    <property type="entry name" value="ABC-type transport auxiliary lipoprotein component"/>
    <property type="match status" value="1"/>
</dbReference>
<dbReference type="RefSeq" id="WP_043874296.1">
    <property type="nucleotide sequence ID" value="NZ_CCVW01000002.1"/>
</dbReference>